<evidence type="ECO:0000313" key="1">
    <source>
        <dbReference type="EMBL" id="KAJ0174196.1"/>
    </source>
</evidence>
<reference evidence="1 2" key="1">
    <citation type="journal article" date="2021" name="Front. Genet.">
        <title>Chromosome-Level Genome Assembly Reveals Significant Gene Expansion in the Toll and IMD Signaling Pathways of Dendrolimus kikuchii.</title>
        <authorList>
            <person name="Zhou J."/>
            <person name="Wu P."/>
            <person name="Xiong Z."/>
            <person name="Liu N."/>
            <person name="Zhao N."/>
            <person name="Ji M."/>
            <person name="Qiu Y."/>
            <person name="Yang B."/>
        </authorList>
    </citation>
    <scope>NUCLEOTIDE SEQUENCE [LARGE SCALE GENOMIC DNA]</scope>
    <source>
        <strain evidence="1">Ann1</strain>
    </source>
</reference>
<dbReference type="EMBL" id="CM034404">
    <property type="protein sequence ID" value="KAJ0174196.1"/>
    <property type="molecule type" value="Genomic_DNA"/>
</dbReference>
<proteinExistence type="predicted"/>
<name>A0ACC1CRB1_9NEOP</name>
<organism evidence="1 2">
    <name type="scientific">Dendrolimus kikuchii</name>
    <dbReference type="NCBI Taxonomy" id="765133"/>
    <lineage>
        <taxon>Eukaryota</taxon>
        <taxon>Metazoa</taxon>
        <taxon>Ecdysozoa</taxon>
        <taxon>Arthropoda</taxon>
        <taxon>Hexapoda</taxon>
        <taxon>Insecta</taxon>
        <taxon>Pterygota</taxon>
        <taxon>Neoptera</taxon>
        <taxon>Endopterygota</taxon>
        <taxon>Lepidoptera</taxon>
        <taxon>Glossata</taxon>
        <taxon>Ditrysia</taxon>
        <taxon>Bombycoidea</taxon>
        <taxon>Lasiocampidae</taxon>
        <taxon>Dendrolimus</taxon>
    </lineage>
</organism>
<gene>
    <name evidence="1" type="ORF">K1T71_010342</name>
</gene>
<comment type="caution">
    <text evidence="1">The sequence shown here is derived from an EMBL/GenBank/DDBJ whole genome shotgun (WGS) entry which is preliminary data.</text>
</comment>
<sequence length="842" mass="98146">MIQIPISNYFKCKSSAPTIMNKDKNTRKLKDAGPLSSSTPKKKDSIMNENEVINLLSDDEEDLPSGYSERSMGSENLFPLLNVECVMSDSEMDTSFSSTKTIIYETPETPTKCQKTSKSSKSSYSPLKKRMVIRKTPVKRNLAKESFIHYPHVPYPDKEHEELKSVFKDIDDKTSFLHQIIYKYLHTTELRNLLDGTSQDLLSKSMQLDIPGMRLLCRLYWYKRRWYKLKKLAVIAEGKQTISSNRIQENLEQLIKQGFITLAERNNNLSFDEYEKLLTAKQCSEICKSLLLKCRVSGKKSAMKALSIYCRGKPIYKYFNVGGANGHSSNCDRVLKLMRDKVGPCYRLSDIASETLDKLYLLMYLGMDYTIIREKKLELMLINDKNRTETYPIDKSMNMDNASTVFNTQEEFERYFEAHNIYENLLKQTDPRKKSDIIQDVYEKYKSLAVEETKDYKALPVWLRRFTPAYLYIKIIEKGVEDMKRQEKYQIAVDMLTTLTGQNTFRHHKIGEWYAEKALILHRYIQEYDMAGKTLLQGLQSDIPKALKLALQCRAKQLVNQKNITLEESIREQLSSTLEKEPPITETEFTADHIYKQHMDCEGKGKRKFKTRTENGATVQAAEDYCLTHYIESGQFTDGRHWEGNMITTIFTLLFWDIIYMKLRGYSGIFLTAYQMYPLDMFCSSFYENRKAIIEERLSWIENSTTDVLREEMRKVWDSRPESELSGINRGVGWERVCEVCECAGARRLARVCRRLATDYGYARSGFPDLTLWNTNTKQIKFVEVKTDTDKPSIKQLQWMRYLKSVGIDTGFCYVGVNTERNKARYKRNDQEGTKNVIYSEY</sequence>
<keyword evidence="2" id="KW-1185">Reference proteome</keyword>
<evidence type="ECO:0000313" key="2">
    <source>
        <dbReference type="Proteomes" id="UP000824533"/>
    </source>
</evidence>
<accession>A0ACC1CRB1</accession>
<protein>
    <submittedName>
        <fullName evidence="1">Uncharacterized protein</fullName>
    </submittedName>
</protein>
<dbReference type="Proteomes" id="UP000824533">
    <property type="component" value="Linkage Group LG18"/>
</dbReference>